<evidence type="ECO:0000256" key="1">
    <source>
        <dbReference type="SAM" id="MobiDB-lite"/>
    </source>
</evidence>
<accession>A0A897NNJ7</accession>
<evidence type="ECO:0000313" key="2">
    <source>
        <dbReference type="EMBL" id="QSG16090.1"/>
    </source>
</evidence>
<organism evidence="2 3">
    <name type="scientific">Halapricum desulfuricans</name>
    <dbReference type="NCBI Taxonomy" id="2841257"/>
    <lineage>
        <taxon>Archaea</taxon>
        <taxon>Methanobacteriati</taxon>
        <taxon>Methanobacteriota</taxon>
        <taxon>Stenosarchaea group</taxon>
        <taxon>Halobacteria</taxon>
        <taxon>Halobacteriales</taxon>
        <taxon>Haloarculaceae</taxon>
        <taxon>Halapricum</taxon>
    </lineage>
</organism>
<sequence>MSMSNYMCVRPVRSIAMSSTRPPAGMDHPTVVPERRPESGLDHVTVVPANYDPSADENEQ</sequence>
<name>A0A897NNJ7_9EURY</name>
<dbReference type="AlphaFoldDB" id="A0A897NNJ7"/>
<gene>
    <name evidence="2" type="ORF">HSEST_2580</name>
</gene>
<dbReference type="Proteomes" id="UP000663292">
    <property type="component" value="Chromosome"/>
</dbReference>
<reference evidence="2 3" key="1">
    <citation type="submission" date="2020-11" db="EMBL/GenBank/DDBJ databases">
        <title>Carbohydrate-dependent, anaerobic sulfur respiration: A novel catabolism in halophilic archaea.</title>
        <authorList>
            <person name="Sorokin D.Y."/>
            <person name="Messina E."/>
            <person name="Smedile F."/>
            <person name="La Cono V."/>
            <person name="Hallsworth J.E."/>
            <person name="Yakimov M.M."/>
        </authorList>
    </citation>
    <scope>NUCLEOTIDE SEQUENCE [LARGE SCALE GENOMIC DNA]</scope>
    <source>
        <strain evidence="2 3">HSR-Est</strain>
    </source>
</reference>
<proteinExistence type="predicted"/>
<keyword evidence="3" id="KW-1185">Reference proteome</keyword>
<protein>
    <submittedName>
        <fullName evidence="2">Uncharacterized protein</fullName>
    </submittedName>
</protein>
<feature type="region of interest" description="Disordered" evidence="1">
    <location>
        <begin position="17"/>
        <end position="60"/>
    </location>
</feature>
<dbReference type="EMBL" id="CP064791">
    <property type="protein sequence ID" value="QSG16090.1"/>
    <property type="molecule type" value="Genomic_DNA"/>
</dbReference>
<evidence type="ECO:0000313" key="3">
    <source>
        <dbReference type="Proteomes" id="UP000663292"/>
    </source>
</evidence>